<dbReference type="EMBL" id="JACBZA010000001">
    <property type="protein sequence ID" value="NYH84622.1"/>
    <property type="molecule type" value="Genomic_DNA"/>
</dbReference>
<dbReference type="OrthoDB" id="3350465at2"/>
<evidence type="ECO:0000313" key="4">
    <source>
        <dbReference type="Proteomes" id="UP000199052"/>
    </source>
</evidence>
<dbReference type="RefSeq" id="WP_092880562.1">
    <property type="nucleotide sequence ID" value="NZ_FOOI01000001.1"/>
</dbReference>
<proteinExistence type="predicted"/>
<evidence type="ECO:0000313" key="3">
    <source>
        <dbReference type="EMBL" id="SFF69539.1"/>
    </source>
</evidence>
<keyword evidence="5" id="KW-1185">Reference proteome</keyword>
<evidence type="ECO:0000313" key="5">
    <source>
        <dbReference type="Proteomes" id="UP000533017"/>
    </source>
</evidence>
<gene>
    <name evidence="2" type="ORF">FHR37_003473</name>
    <name evidence="3" type="ORF">SAMN05421678_101479</name>
</gene>
<dbReference type="STRING" id="504797.SAMN05421678_101479"/>
<dbReference type="Proteomes" id="UP000199052">
    <property type="component" value="Unassembled WGS sequence"/>
</dbReference>
<reference evidence="3 4" key="1">
    <citation type="submission" date="2016-10" db="EMBL/GenBank/DDBJ databases">
        <authorList>
            <person name="de Groot N.N."/>
        </authorList>
    </citation>
    <scope>NUCLEOTIDE SEQUENCE [LARGE SCALE GENOMIC DNA]</scope>
    <source>
        <strain evidence="3 4">CPCC 202808</strain>
    </source>
</reference>
<protein>
    <submittedName>
        <fullName evidence="3">Uncharacterized protein</fullName>
    </submittedName>
</protein>
<evidence type="ECO:0000256" key="1">
    <source>
        <dbReference type="SAM" id="MobiDB-lite"/>
    </source>
</evidence>
<reference evidence="2 5" key="2">
    <citation type="submission" date="2020-07" db="EMBL/GenBank/DDBJ databases">
        <title>Sequencing the genomes of 1000 actinobacteria strains.</title>
        <authorList>
            <person name="Klenk H.-P."/>
        </authorList>
    </citation>
    <scope>NUCLEOTIDE SEQUENCE [LARGE SCALE GENOMIC DNA]</scope>
    <source>
        <strain evidence="2 5">DSM 45117</strain>
    </source>
</reference>
<dbReference type="Proteomes" id="UP000533017">
    <property type="component" value="Unassembled WGS sequence"/>
</dbReference>
<organism evidence="3 4">
    <name type="scientific">Actinopolymorpha cephalotaxi</name>
    <dbReference type="NCBI Taxonomy" id="504797"/>
    <lineage>
        <taxon>Bacteria</taxon>
        <taxon>Bacillati</taxon>
        <taxon>Actinomycetota</taxon>
        <taxon>Actinomycetes</taxon>
        <taxon>Propionibacteriales</taxon>
        <taxon>Actinopolymorphaceae</taxon>
        <taxon>Actinopolymorpha</taxon>
    </lineage>
</organism>
<feature type="compositionally biased region" description="Gly residues" evidence="1">
    <location>
        <begin position="194"/>
        <end position="205"/>
    </location>
</feature>
<dbReference type="EMBL" id="FOOI01000001">
    <property type="protein sequence ID" value="SFF69539.1"/>
    <property type="molecule type" value="Genomic_DNA"/>
</dbReference>
<feature type="region of interest" description="Disordered" evidence="1">
    <location>
        <begin position="184"/>
        <end position="226"/>
    </location>
</feature>
<accession>A0A1I2KT91</accession>
<sequence length="415" mass="43730">MTTEFVADPLVPLELTLGIGKRYTLYQPGWYTADDGSAGFLGANKQLYGFTSLDDLVEFVDSGAANDLTPSSHFKGLRIWTTEEYSRRLCVYDLTRLPEIADGELSADEQAGLGSTLALMLDLLDYMDVETEASQALHDDEDISKLASGDEVLSVFRAAHHRHHVVELLDANWSECVSEVSRRVTTPKLPEGPAGRGAAGTGGPGATLAGARGAVNGTAPSDGPVPLEDAAPALTLWFGLADEGFYALRGTALTGGHPDYLGTPSPDGARLAVWTDVDRMQADVAQGSAGEVSGLDLVTVAARDDVSFTPHDDNIFDLVELADSVSPQMDADAADRLVSAWSEVLRLAAWGGWGDVTELLGPTSPAGAFMVSCALDLAQDRSGAAQALATVDTEPAAAGWRAVVPVLTARLDQRS</sequence>
<dbReference type="AlphaFoldDB" id="A0A1I2KT91"/>
<evidence type="ECO:0000313" key="2">
    <source>
        <dbReference type="EMBL" id="NYH84622.1"/>
    </source>
</evidence>
<name>A0A1I2KT91_9ACTN</name>